<dbReference type="EMBL" id="KE504200">
    <property type="protein sequence ID" value="EPS95800.1"/>
    <property type="molecule type" value="Genomic_DNA"/>
</dbReference>
<reference evidence="2 3" key="1">
    <citation type="journal article" date="2012" name="Science">
        <title>The Paleozoic origin of enzymatic lignin decomposition reconstructed from 31 fungal genomes.</title>
        <authorList>
            <person name="Floudas D."/>
            <person name="Binder M."/>
            <person name="Riley R."/>
            <person name="Barry K."/>
            <person name="Blanchette R.A."/>
            <person name="Henrissat B."/>
            <person name="Martinez A.T."/>
            <person name="Otillar R."/>
            <person name="Spatafora J.W."/>
            <person name="Yadav J.S."/>
            <person name="Aerts A."/>
            <person name="Benoit I."/>
            <person name="Boyd A."/>
            <person name="Carlson A."/>
            <person name="Copeland A."/>
            <person name="Coutinho P.M."/>
            <person name="de Vries R.P."/>
            <person name="Ferreira P."/>
            <person name="Findley K."/>
            <person name="Foster B."/>
            <person name="Gaskell J."/>
            <person name="Glotzer D."/>
            <person name="Gorecki P."/>
            <person name="Heitman J."/>
            <person name="Hesse C."/>
            <person name="Hori C."/>
            <person name="Igarashi K."/>
            <person name="Jurgens J.A."/>
            <person name="Kallen N."/>
            <person name="Kersten P."/>
            <person name="Kohler A."/>
            <person name="Kuees U."/>
            <person name="Kumar T.K.A."/>
            <person name="Kuo A."/>
            <person name="LaButti K."/>
            <person name="Larrondo L.F."/>
            <person name="Lindquist E."/>
            <person name="Ling A."/>
            <person name="Lombard V."/>
            <person name="Lucas S."/>
            <person name="Lundell T."/>
            <person name="Martin R."/>
            <person name="McLaughlin D.J."/>
            <person name="Morgenstern I."/>
            <person name="Morin E."/>
            <person name="Murat C."/>
            <person name="Nagy L.G."/>
            <person name="Nolan M."/>
            <person name="Ohm R.A."/>
            <person name="Patyshakuliyeva A."/>
            <person name="Rokas A."/>
            <person name="Ruiz-Duenas F.J."/>
            <person name="Sabat G."/>
            <person name="Salamov A."/>
            <person name="Samejima M."/>
            <person name="Schmutz J."/>
            <person name="Slot J.C."/>
            <person name="St John F."/>
            <person name="Stenlid J."/>
            <person name="Sun H."/>
            <person name="Sun S."/>
            <person name="Syed K."/>
            <person name="Tsang A."/>
            <person name="Wiebenga A."/>
            <person name="Young D."/>
            <person name="Pisabarro A."/>
            <person name="Eastwood D.C."/>
            <person name="Martin F."/>
            <person name="Cullen D."/>
            <person name="Grigoriev I.V."/>
            <person name="Hibbett D.S."/>
        </authorList>
    </citation>
    <scope>NUCLEOTIDE SEQUENCE</scope>
    <source>
        <strain evidence="3">FP-58527</strain>
    </source>
</reference>
<dbReference type="InParanoid" id="S8F213"/>
<evidence type="ECO:0000256" key="1">
    <source>
        <dbReference type="SAM" id="MobiDB-lite"/>
    </source>
</evidence>
<dbReference type="Proteomes" id="UP000015241">
    <property type="component" value="Unassembled WGS sequence"/>
</dbReference>
<feature type="compositionally biased region" description="Polar residues" evidence="1">
    <location>
        <begin position="30"/>
        <end position="50"/>
    </location>
</feature>
<accession>S8F213</accession>
<organism evidence="2 3">
    <name type="scientific">Fomitopsis schrenkii</name>
    <name type="common">Brown rot fungus</name>
    <dbReference type="NCBI Taxonomy" id="2126942"/>
    <lineage>
        <taxon>Eukaryota</taxon>
        <taxon>Fungi</taxon>
        <taxon>Dikarya</taxon>
        <taxon>Basidiomycota</taxon>
        <taxon>Agaricomycotina</taxon>
        <taxon>Agaricomycetes</taxon>
        <taxon>Polyporales</taxon>
        <taxon>Fomitopsis</taxon>
    </lineage>
</organism>
<feature type="region of interest" description="Disordered" evidence="1">
    <location>
        <begin position="1"/>
        <end position="65"/>
    </location>
</feature>
<proteinExistence type="predicted"/>
<sequence>MAARTAQELPRGKGSPGWTRSNLRLFLRTASRSGPSTSSCMRNRNVNGTRQTDDIALAGDDSRVA</sequence>
<dbReference type="AlphaFoldDB" id="S8F213"/>
<evidence type="ECO:0000313" key="2">
    <source>
        <dbReference type="EMBL" id="EPS95800.1"/>
    </source>
</evidence>
<gene>
    <name evidence="2" type="ORF">FOMPIDRAFT_1025634</name>
</gene>
<name>S8F213_FOMSC</name>
<evidence type="ECO:0000313" key="3">
    <source>
        <dbReference type="Proteomes" id="UP000015241"/>
    </source>
</evidence>
<dbReference type="HOGENOM" id="CLU_2849727_0_0_1"/>
<keyword evidence="3" id="KW-1185">Reference proteome</keyword>
<protein>
    <submittedName>
        <fullName evidence="2">Uncharacterized protein</fullName>
    </submittedName>
</protein>